<feature type="transmembrane region" description="Helical" evidence="1">
    <location>
        <begin position="20"/>
        <end position="37"/>
    </location>
</feature>
<name>A0A2P2PWA1_RHIMU</name>
<proteinExistence type="predicted"/>
<dbReference type="EMBL" id="GGEC01078439">
    <property type="protein sequence ID" value="MBX58923.1"/>
    <property type="molecule type" value="Transcribed_RNA"/>
</dbReference>
<evidence type="ECO:0000313" key="2">
    <source>
        <dbReference type="EMBL" id="MBX58923.1"/>
    </source>
</evidence>
<keyword evidence="1" id="KW-1133">Transmembrane helix</keyword>
<protein>
    <submittedName>
        <fullName evidence="2">Uncharacterized protein</fullName>
    </submittedName>
</protein>
<accession>A0A2P2PWA1</accession>
<sequence>MVLDQKFLVGFHDPTRDWPAHLRNLLTCLFWLHFYSIKSCLLHCMRMCTDINNQCI</sequence>
<evidence type="ECO:0000256" key="1">
    <source>
        <dbReference type="SAM" id="Phobius"/>
    </source>
</evidence>
<keyword evidence="1" id="KW-0472">Membrane</keyword>
<organism evidence="2">
    <name type="scientific">Rhizophora mucronata</name>
    <name type="common">Asiatic mangrove</name>
    <dbReference type="NCBI Taxonomy" id="61149"/>
    <lineage>
        <taxon>Eukaryota</taxon>
        <taxon>Viridiplantae</taxon>
        <taxon>Streptophyta</taxon>
        <taxon>Embryophyta</taxon>
        <taxon>Tracheophyta</taxon>
        <taxon>Spermatophyta</taxon>
        <taxon>Magnoliopsida</taxon>
        <taxon>eudicotyledons</taxon>
        <taxon>Gunneridae</taxon>
        <taxon>Pentapetalae</taxon>
        <taxon>rosids</taxon>
        <taxon>fabids</taxon>
        <taxon>Malpighiales</taxon>
        <taxon>Rhizophoraceae</taxon>
        <taxon>Rhizophora</taxon>
    </lineage>
</organism>
<dbReference type="AlphaFoldDB" id="A0A2P2PWA1"/>
<keyword evidence="1" id="KW-0812">Transmembrane</keyword>
<reference evidence="2" key="1">
    <citation type="submission" date="2018-02" db="EMBL/GenBank/DDBJ databases">
        <title>Rhizophora mucronata_Transcriptome.</title>
        <authorList>
            <person name="Meera S.P."/>
            <person name="Sreeshan A."/>
            <person name="Augustine A."/>
        </authorList>
    </citation>
    <scope>NUCLEOTIDE SEQUENCE</scope>
    <source>
        <tissue evidence="2">Leaf</tissue>
    </source>
</reference>